<proteinExistence type="predicted"/>
<sequence>MACRAALPTTVGQPGSDAVGALPDLAGIQRDQARLTKAGFTELQRLRQQPLDRPDRKYAAIAAAATAS</sequence>
<dbReference type="EMBL" id="BAAARY010000086">
    <property type="protein sequence ID" value="GAA2534739.1"/>
    <property type="molecule type" value="Genomic_DNA"/>
</dbReference>
<organism evidence="1 2">
    <name type="scientific">Pilimelia columellifera subsp. columellifera</name>
    <dbReference type="NCBI Taxonomy" id="706583"/>
    <lineage>
        <taxon>Bacteria</taxon>
        <taxon>Bacillati</taxon>
        <taxon>Actinomycetota</taxon>
        <taxon>Actinomycetes</taxon>
        <taxon>Micromonosporales</taxon>
        <taxon>Micromonosporaceae</taxon>
        <taxon>Pilimelia</taxon>
    </lineage>
</organism>
<name>A0ABN3NSZ4_9ACTN</name>
<keyword evidence="2" id="KW-1185">Reference proteome</keyword>
<protein>
    <submittedName>
        <fullName evidence="1">Uncharacterized protein</fullName>
    </submittedName>
</protein>
<evidence type="ECO:0000313" key="1">
    <source>
        <dbReference type="EMBL" id="GAA2534739.1"/>
    </source>
</evidence>
<evidence type="ECO:0000313" key="2">
    <source>
        <dbReference type="Proteomes" id="UP001499978"/>
    </source>
</evidence>
<gene>
    <name evidence="1" type="ORF">GCM10010201_36620</name>
</gene>
<dbReference type="Proteomes" id="UP001499978">
    <property type="component" value="Unassembled WGS sequence"/>
</dbReference>
<comment type="caution">
    <text evidence="1">The sequence shown here is derived from an EMBL/GenBank/DDBJ whole genome shotgun (WGS) entry which is preliminary data.</text>
</comment>
<accession>A0ABN3NSZ4</accession>
<reference evidence="1 2" key="1">
    <citation type="journal article" date="2019" name="Int. J. Syst. Evol. Microbiol.">
        <title>The Global Catalogue of Microorganisms (GCM) 10K type strain sequencing project: providing services to taxonomists for standard genome sequencing and annotation.</title>
        <authorList>
            <consortium name="The Broad Institute Genomics Platform"/>
            <consortium name="The Broad Institute Genome Sequencing Center for Infectious Disease"/>
            <person name="Wu L."/>
            <person name="Ma J."/>
        </authorList>
    </citation>
    <scope>NUCLEOTIDE SEQUENCE [LARGE SCALE GENOMIC DNA]</scope>
    <source>
        <strain evidence="1 2">JCM 3367</strain>
    </source>
</reference>